<protein>
    <submittedName>
        <fullName evidence="2">Uncharacterized protein</fullName>
    </submittedName>
</protein>
<feature type="transmembrane region" description="Helical" evidence="1">
    <location>
        <begin position="47"/>
        <end position="67"/>
    </location>
</feature>
<sequence length="71" mass="8735">MKKYFVTEIPQKETLKMSKKMSKNDQNLRQLLHFFLKILWSQSSFSILQFTALWCHFIFSIFFTLFFQKVF</sequence>
<proteinExistence type="predicted"/>
<organism evidence="2">
    <name type="scientific">viral metagenome</name>
    <dbReference type="NCBI Taxonomy" id="1070528"/>
    <lineage>
        <taxon>unclassified sequences</taxon>
        <taxon>metagenomes</taxon>
        <taxon>organismal metagenomes</taxon>
    </lineage>
</organism>
<evidence type="ECO:0000313" key="2">
    <source>
        <dbReference type="EMBL" id="QHT93849.1"/>
    </source>
</evidence>
<evidence type="ECO:0000256" key="1">
    <source>
        <dbReference type="SAM" id="Phobius"/>
    </source>
</evidence>
<dbReference type="EMBL" id="MN740210">
    <property type="protein sequence ID" value="QHT93849.1"/>
    <property type="molecule type" value="Genomic_DNA"/>
</dbReference>
<keyword evidence="1" id="KW-1133">Transmembrane helix</keyword>
<keyword evidence="1" id="KW-0812">Transmembrane</keyword>
<name>A0A6C0ILZ8_9ZZZZ</name>
<dbReference type="AlphaFoldDB" id="A0A6C0ILZ8"/>
<keyword evidence="1" id="KW-0472">Membrane</keyword>
<accession>A0A6C0ILZ8</accession>
<reference evidence="2" key="1">
    <citation type="journal article" date="2020" name="Nature">
        <title>Giant virus diversity and host interactions through global metagenomics.</title>
        <authorList>
            <person name="Schulz F."/>
            <person name="Roux S."/>
            <person name="Paez-Espino D."/>
            <person name="Jungbluth S."/>
            <person name="Walsh D.A."/>
            <person name="Denef V.J."/>
            <person name="McMahon K.D."/>
            <person name="Konstantinidis K.T."/>
            <person name="Eloe-Fadrosh E.A."/>
            <person name="Kyrpides N.C."/>
            <person name="Woyke T."/>
        </authorList>
    </citation>
    <scope>NUCLEOTIDE SEQUENCE</scope>
    <source>
        <strain evidence="2">GVMAG-M-3300024258-14</strain>
    </source>
</reference>